<proteinExistence type="predicted"/>
<keyword evidence="3" id="KW-1185">Reference proteome</keyword>
<feature type="domain" description="Death" evidence="2">
    <location>
        <begin position="125"/>
        <end position="197"/>
    </location>
</feature>
<dbReference type="Proteomes" id="UP000694865">
    <property type="component" value="Unplaced"/>
</dbReference>
<dbReference type="PROSITE" id="PS50017">
    <property type="entry name" value="DEATH_DOMAIN"/>
    <property type="match status" value="1"/>
</dbReference>
<dbReference type="GeneID" id="100377956"/>
<evidence type="ECO:0000256" key="1">
    <source>
        <dbReference type="SAM" id="MobiDB-lite"/>
    </source>
</evidence>
<evidence type="ECO:0000259" key="2">
    <source>
        <dbReference type="PROSITE" id="PS50017"/>
    </source>
</evidence>
<dbReference type="InterPro" id="IPR000488">
    <property type="entry name" value="Death_dom"/>
</dbReference>
<gene>
    <name evidence="4" type="primary">LOC100377956</name>
</gene>
<dbReference type="Gene3D" id="1.10.533.10">
    <property type="entry name" value="Death Domain, Fas"/>
    <property type="match status" value="2"/>
</dbReference>
<dbReference type="SUPFAM" id="SSF47986">
    <property type="entry name" value="DEATH domain"/>
    <property type="match status" value="2"/>
</dbReference>
<organism evidence="3 4">
    <name type="scientific">Saccoglossus kowalevskii</name>
    <name type="common">Acorn worm</name>
    <dbReference type="NCBI Taxonomy" id="10224"/>
    <lineage>
        <taxon>Eukaryota</taxon>
        <taxon>Metazoa</taxon>
        <taxon>Hemichordata</taxon>
        <taxon>Enteropneusta</taxon>
        <taxon>Harrimaniidae</taxon>
        <taxon>Saccoglossus</taxon>
    </lineage>
</organism>
<dbReference type="InterPro" id="IPR011029">
    <property type="entry name" value="DEATH-like_dom_sf"/>
</dbReference>
<dbReference type="Pfam" id="PF00531">
    <property type="entry name" value="Death"/>
    <property type="match status" value="1"/>
</dbReference>
<protein>
    <submittedName>
        <fullName evidence="4">Uncharacterized protein LOC100377956</fullName>
    </submittedName>
</protein>
<feature type="compositionally biased region" description="Basic residues" evidence="1">
    <location>
        <begin position="256"/>
        <end position="269"/>
    </location>
</feature>
<name>A0ABM0LWD4_SACKO</name>
<dbReference type="CDD" id="cd01671">
    <property type="entry name" value="CARD"/>
    <property type="match status" value="1"/>
</dbReference>
<dbReference type="RefSeq" id="XP_006812075.1">
    <property type="nucleotide sequence ID" value="XM_006812012.1"/>
</dbReference>
<evidence type="ECO:0000313" key="4">
    <source>
        <dbReference type="RefSeq" id="XP_006812075.1"/>
    </source>
</evidence>
<reference evidence="4" key="1">
    <citation type="submission" date="2025-08" db="UniProtKB">
        <authorList>
            <consortium name="RefSeq"/>
        </authorList>
    </citation>
    <scope>IDENTIFICATION</scope>
    <source>
        <tissue evidence="4">Testes</tissue>
    </source>
</reference>
<sequence>MDNNDDCLIHDYHDLPPADSPLRSALLHNRVVLVNNMRARSILCQLVTERVFKEATAEEVKKVGKGTNIEMNEAIIAELYGLGDVQILRLCLILRRNGQGFLADLIQDDVKSDVIHVWDPASKKLGNHWKRLALALKTETCIAKIIELYPDNVRAQALFWLIEWEKNDATNASPKKLAEALQSCGMKKAAAYVKKLSLTRSRTKRRKRSKSGTRRKGSPSRSPSARRSRSGKGQRYSAVASAGTPASGVQSGVGSSKRRKKGNKRRGKYWKADESEESNLEIQDDEFDDLTRKKVHFDEEFVKRSLVNSIFERIGDYENTA</sequence>
<feature type="compositionally biased region" description="Basic residues" evidence="1">
    <location>
        <begin position="201"/>
        <end position="232"/>
    </location>
</feature>
<feature type="region of interest" description="Disordered" evidence="1">
    <location>
        <begin position="200"/>
        <end position="278"/>
    </location>
</feature>
<accession>A0ABM0LWD4</accession>
<dbReference type="CDD" id="cd01670">
    <property type="entry name" value="Death"/>
    <property type="match status" value="1"/>
</dbReference>
<evidence type="ECO:0000313" key="3">
    <source>
        <dbReference type="Proteomes" id="UP000694865"/>
    </source>
</evidence>